<evidence type="ECO:0000313" key="3">
    <source>
        <dbReference type="EMBL" id="RCW62641.1"/>
    </source>
</evidence>
<evidence type="ECO:0000313" key="4">
    <source>
        <dbReference type="Proteomes" id="UP000253647"/>
    </source>
</evidence>
<dbReference type="AlphaFoldDB" id="A0A368X3P5"/>
<dbReference type="InterPro" id="IPR014462">
    <property type="entry name" value="Phage_Mu_Gp45"/>
</dbReference>
<dbReference type="NCBIfam" id="TIGR01644">
    <property type="entry name" value="phage_P2_V"/>
    <property type="match status" value="1"/>
</dbReference>
<feature type="domain" description="Phage spike trimer" evidence="2">
    <location>
        <begin position="160"/>
        <end position="203"/>
    </location>
</feature>
<dbReference type="Proteomes" id="UP000253647">
    <property type="component" value="Unassembled WGS sequence"/>
</dbReference>
<proteinExistence type="predicted"/>
<organism evidence="3 4">
    <name type="scientific">Marinobacter nauticus</name>
    <name type="common">Marinobacter hydrocarbonoclasticus</name>
    <name type="synonym">Marinobacter aquaeolei</name>
    <dbReference type="NCBI Taxonomy" id="2743"/>
    <lineage>
        <taxon>Bacteria</taxon>
        <taxon>Pseudomonadati</taxon>
        <taxon>Pseudomonadota</taxon>
        <taxon>Gammaproteobacteria</taxon>
        <taxon>Pseudomonadales</taxon>
        <taxon>Marinobacteraceae</taxon>
        <taxon>Marinobacter</taxon>
    </lineage>
</organism>
<dbReference type="InterPro" id="IPR040629">
    <property type="entry name" value="Phage_spike"/>
</dbReference>
<sequence>MGMRDIVRLLAPVWRRLRLIVSRGVVRLSDDGRKLQVVQMDLLAGETAAMERFQQYGFTCRPLDGAEAIALAVGGSRGHLVAIAVDDRRYRMKNLQNGEVALYTDEGDYIHMKRGRIVKVNVGQDLEVVVGNNANVTAGGSVNVDAATKIAATAPQITGQCDTAVVTATASVTLDTPAVNITGVLNVQGQINGQGGMAISGGTGASVEGDMQINNGDVKADEISLKTHLTSGVQPGTGLSGGPVSS</sequence>
<reference evidence="3 4" key="1">
    <citation type="submission" date="2018-07" db="EMBL/GenBank/DDBJ databases">
        <title>Freshwater and sediment microbial communities from various areas in North America, analyzing microbe dynamics in response to fracking.</title>
        <authorList>
            <person name="Lamendella R."/>
        </authorList>
    </citation>
    <scope>NUCLEOTIDE SEQUENCE [LARGE SCALE GENOMIC DNA]</scope>
    <source>
        <strain evidence="3 4">105B</strain>
    </source>
</reference>
<comment type="caution">
    <text evidence="3">The sequence shown here is derived from an EMBL/GenBank/DDBJ whole genome shotgun (WGS) entry which is preliminary data.</text>
</comment>
<evidence type="ECO:0000259" key="2">
    <source>
        <dbReference type="Pfam" id="PF18715"/>
    </source>
</evidence>
<dbReference type="InterPro" id="IPR013046">
    <property type="entry name" value="GpV/Gp45"/>
</dbReference>
<accession>A0A368X3P5</accession>
<name>A0A368X3P5_MARNT</name>
<dbReference type="EMBL" id="QPJI01000023">
    <property type="protein sequence ID" value="RCW62641.1"/>
    <property type="molecule type" value="Genomic_DNA"/>
</dbReference>
<dbReference type="PIRSF" id="PIRSF012337">
    <property type="entry name" value="gp45"/>
    <property type="match status" value="1"/>
</dbReference>
<gene>
    <name evidence="3" type="ORF">DET61_12343</name>
</gene>
<dbReference type="Pfam" id="PF06890">
    <property type="entry name" value="Phage_Mu_Gp45"/>
    <property type="match status" value="1"/>
</dbReference>
<dbReference type="Pfam" id="PF18715">
    <property type="entry name" value="Phage_spike"/>
    <property type="match status" value="1"/>
</dbReference>
<dbReference type="RefSeq" id="WP_114435521.1">
    <property type="nucleotide sequence ID" value="NZ_QPJI01000023.1"/>
</dbReference>
<evidence type="ECO:0000259" key="1">
    <source>
        <dbReference type="Pfam" id="PF06890"/>
    </source>
</evidence>
<feature type="domain" description="Bacteriophage Mu Gp45 N-terminal" evidence="1">
    <location>
        <begin position="23"/>
        <end position="89"/>
    </location>
</feature>
<protein>
    <submittedName>
        <fullName evidence="3">Phage baseplate assembly protein V</fullName>
    </submittedName>
</protein>
<dbReference type="InterPro" id="IPR053861">
    <property type="entry name" value="Phage_Mu_Gp45_N"/>
</dbReference>